<evidence type="ECO:0000256" key="8">
    <source>
        <dbReference type="ARBA" id="ARBA00023242"/>
    </source>
</evidence>
<dbReference type="InterPro" id="IPR036236">
    <property type="entry name" value="Znf_C2H2_sf"/>
</dbReference>
<feature type="region of interest" description="Disordered" evidence="10">
    <location>
        <begin position="1"/>
        <end position="161"/>
    </location>
</feature>
<dbReference type="SMART" id="SM00355">
    <property type="entry name" value="ZnF_C2H2"/>
    <property type="match status" value="2"/>
</dbReference>
<keyword evidence="8" id="KW-0539">Nucleus</keyword>
<dbReference type="InterPro" id="IPR013087">
    <property type="entry name" value="Znf_C2H2_type"/>
</dbReference>
<evidence type="ECO:0000256" key="10">
    <source>
        <dbReference type="SAM" id="MobiDB-lite"/>
    </source>
</evidence>
<keyword evidence="5" id="KW-0862">Zinc</keyword>
<keyword evidence="6" id="KW-0805">Transcription regulation</keyword>
<dbReference type="Proteomes" id="UP000054549">
    <property type="component" value="Unassembled WGS sequence"/>
</dbReference>
<evidence type="ECO:0000256" key="6">
    <source>
        <dbReference type="ARBA" id="ARBA00023015"/>
    </source>
</evidence>
<dbReference type="OrthoDB" id="6365676at2759"/>
<keyword evidence="4 9" id="KW-0863">Zinc-finger</keyword>
<feature type="domain" description="C2H2-type" evidence="11">
    <location>
        <begin position="198"/>
        <end position="228"/>
    </location>
</feature>
<dbReference type="InParanoid" id="A0A0C2TVI3"/>
<keyword evidence="7" id="KW-0804">Transcription</keyword>
<feature type="compositionally biased region" description="Polar residues" evidence="10">
    <location>
        <begin position="293"/>
        <end position="313"/>
    </location>
</feature>
<keyword evidence="2" id="KW-0479">Metal-binding</keyword>
<accession>A0A0C2TVI3</accession>
<protein>
    <recommendedName>
        <fullName evidence="11">C2H2-type domain-containing protein</fullName>
    </recommendedName>
</protein>
<feature type="compositionally biased region" description="Polar residues" evidence="10">
    <location>
        <begin position="28"/>
        <end position="48"/>
    </location>
</feature>
<evidence type="ECO:0000256" key="5">
    <source>
        <dbReference type="ARBA" id="ARBA00022833"/>
    </source>
</evidence>
<dbReference type="Pfam" id="PF00096">
    <property type="entry name" value="zf-C2H2"/>
    <property type="match status" value="2"/>
</dbReference>
<dbReference type="AlphaFoldDB" id="A0A0C2TVI3"/>
<dbReference type="PANTHER" id="PTHR47428">
    <property type="entry name" value="REGULATORY PROTEIN MIG1-RELATED"/>
    <property type="match status" value="1"/>
</dbReference>
<gene>
    <name evidence="12" type="ORF">M378DRAFT_6115</name>
</gene>
<dbReference type="GO" id="GO:0000433">
    <property type="term" value="P:carbon catabolite repression of transcription from RNA polymerase II promoter by glucose"/>
    <property type="evidence" value="ECO:0007669"/>
    <property type="project" value="TreeGrafter"/>
</dbReference>
<feature type="compositionally biased region" description="Basic and acidic residues" evidence="10">
    <location>
        <begin position="90"/>
        <end position="99"/>
    </location>
</feature>
<evidence type="ECO:0000256" key="3">
    <source>
        <dbReference type="ARBA" id="ARBA00022737"/>
    </source>
</evidence>
<evidence type="ECO:0000256" key="4">
    <source>
        <dbReference type="ARBA" id="ARBA00022771"/>
    </source>
</evidence>
<dbReference type="GO" id="GO:0000978">
    <property type="term" value="F:RNA polymerase II cis-regulatory region sequence-specific DNA binding"/>
    <property type="evidence" value="ECO:0007669"/>
    <property type="project" value="TreeGrafter"/>
</dbReference>
<dbReference type="GO" id="GO:0005634">
    <property type="term" value="C:nucleus"/>
    <property type="evidence" value="ECO:0007669"/>
    <property type="project" value="UniProtKB-SubCell"/>
</dbReference>
<keyword evidence="3" id="KW-0677">Repeat</keyword>
<dbReference type="Gene3D" id="3.30.160.60">
    <property type="entry name" value="Classic Zinc Finger"/>
    <property type="match status" value="2"/>
</dbReference>
<feature type="compositionally biased region" description="Basic and acidic residues" evidence="10">
    <location>
        <begin position="1"/>
        <end position="10"/>
    </location>
</feature>
<comment type="subcellular location">
    <subcellularLocation>
        <location evidence="1">Nucleus</location>
    </subcellularLocation>
</comment>
<dbReference type="PANTHER" id="PTHR47428:SF2">
    <property type="entry name" value="ZINC FINGER PROTEIN RSV1"/>
    <property type="match status" value="1"/>
</dbReference>
<feature type="compositionally biased region" description="Basic and acidic residues" evidence="10">
    <location>
        <begin position="269"/>
        <end position="283"/>
    </location>
</feature>
<feature type="compositionally biased region" description="Polar residues" evidence="10">
    <location>
        <begin position="111"/>
        <end position="123"/>
    </location>
</feature>
<sequence length="378" mass="41769">MGDEQRRELQSHSSPKTEDEESGEENLSRTTEISHTSQTTLKTTSQRAISPPRRPLTRSQSGYVSKRRLLDDTPPPPTLTSPSASRKRPRAESLRKPSVEDPEQTDDETTSEPVASTPATPRASSDGPAQSPPPSTSAPLTFLNGHGNGAGESNILRRNPRSRVVLPVPVPNLTKKSRGRRVPIKTALDNGSSERRLYVCSVEGCGKCFLRGEHLKRHIRSIHTHDKPFKCTFPQCEKMFNRHDNLLQHLKVHREPVDQTNASASSPPNDRESEGDMDPPHECESEDDDQPNVPDTNRNNTSLNLPSMNSSLRFPSPYRPKESLVYPTVLYTSTTRYGGVPIIPSESSGFSTNMAISSMRTEIPSSPRLRSVNDPIGG</sequence>
<dbReference type="SUPFAM" id="SSF57667">
    <property type="entry name" value="beta-beta-alpha zinc fingers"/>
    <property type="match status" value="1"/>
</dbReference>
<feature type="compositionally biased region" description="Polar residues" evidence="10">
    <location>
        <begin position="258"/>
        <end position="268"/>
    </location>
</feature>
<dbReference type="InterPro" id="IPR051007">
    <property type="entry name" value="creA/MIG_C2H2-ZnF"/>
</dbReference>
<evidence type="ECO:0000256" key="2">
    <source>
        <dbReference type="ARBA" id="ARBA00022723"/>
    </source>
</evidence>
<dbReference type="STRING" id="946122.A0A0C2TVI3"/>
<dbReference type="EMBL" id="KN818222">
    <property type="protein sequence ID" value="KIL71339.1"/>
    <property type="molecule type" value="Genomic_DNA"/>
</dbReference>
<evidence type="ECO:0000256" key="7">
    <source>
        <dbReference type="ARBA" id="ARBA00023163"/>
    </source>
</evidence>
<proteinExistence type="predicted"/>
<name>A0A0C2TVI3_AMAMK</name>
<evidence type="ECO:0000256" key="1">
    <source>
        <dbReference type="ARBA" id="ARBA00004123"/>
    </source>
</evidence>
<dbReference type="GO" id="GO:0005737">
    <property type="term" value="C:cytoplasm"/>
    <property type="evidence" value="ECO:0007669"/>
    <property type="project" value="TreeGrafter"/>
</dbReference>
<evidence type="ECO:0000259" key="11">
    <source>
        <dbReference type="PROSITE" id="PS50157"/>
    </source>
</evidence>
<feature type="domain" description="C2H2-type" evidence="11">
    <location>
        <begin position="229"/>
        <end position="253"/>
    </location>
</feature>
<feature type="region of interest" description="Disordered" evidence="10">
    <location>
        <begin position="254"/>
        <end position="319"/>
    </location>
</feature>
<feature type="compositionally biased region" description="Acidic residues" evidence="10">
    <location>
        <begin position="100"/>
        <end position="110"/>
    </location>
</feature>
<feature type="region of interest" description="Disordered" evidence="10">
    <location>
        <begin position="359"/>
        <end position="378"/>
    </location>
</feature>
<evidence type="ECO:0000256" key="9">
    <source>
        <dbReference type="PROSITE-ProRule" id="PRU00042"/>
    </source>
</evidence>
<organism evidence="12 13">
    <name type="scientific">Amanita muscaria (strain Koide BX008)</name>
    <dbReference type="NCBI Taxonomy" id="946122"/>
    <lineage>
        <taxon>Eukaryota</taxon>
        <taxon>Fungi</taxon>
        <taxon>Dikarya</taxon>
        <taxon>Basidiomycota</taxon>
        <taxon>Agaricomycotina</taxon>
        <taxon>Agaricomycetes</taxon>
        <taxon>Agaricomycetidae</taxon>
        <taxon>Agaricales</taxon>
        <taxon>Pluteineae</taxon>
        <taxon>Amanitaceae</taxon>
        <taxon>Amanita</taxon>
    </lineage>
</organism>
<evidence type="ECO:0000313" key="13">
    <source>
        <dbReference type="Proteomes" id="UP000054549"/>
    </source>
</evidence>
<dbReference type="PROSITE" id="PS00028">
    <property type="entry name" value="ZINC_FINGER_C2H2_1"/>
    <property type="match status" value="2"/>
</dbReference>
<dbReference type="GO" id="GO:0008270">
    <property type="term" value="F:zinc ion binding"/>
    <property type="evidence" value="ECO:0007669"/>
    <property type="project" value="UniProtKB-KW"/>
</dbReference>
<reference evidence="12 13" key="1">
    <citation type="submission" date="2014-04" db="EMBL/GenBank/DDBJ databases">
        <title>Evolutionary Origins and Diversification of the Mycorrhizal Mutualists.</title>
        <authorList>
            <consortium name="DOE Joint Genome Institute"/>
            <consortium name="Mycorrhizal Genomics Consortium"/>
            <person name="Kohler A."/>
            <person name="Kuo A."/>
            <person name="Nagy L.G."/>
            <person name="Floudas D."/>
            <person name="Copeland A."/>
            <person name="Barry K.W."/>
            <person name="Cichocki N."/>
            <person name="Veneault-Fourrey C."/>
            <person name="LaButti K."/>
            <person name="Lindquist E.A."/>
            <person name="Lipzen A."/>
            <person name="Lundell T."/>
            <person name="Morin E."/>
            <person name="Murat C."/>
            <person name="Riley R."/>
            <person name="Ohm R."/>
            <person name="Sun H."/>
            <person name="Tunlid A."/>
            <person name="Henrissat B."/>
            <person name="Grigoriev I.V."/>
            <person name="Hibbett D.S."/>
            <person name="Martin F."/>
        </authorList>
    </citation>
    <scope>NUCLEOTIDE SEQUENCE [LARGE SCALE GENOMIC DNA]</scope>
    <source>
        <strain evidence="12 13">Koide BX008</strain>
    </source>
</reference>
<keyword evidence="13" id="KW-1185">Reference proteome</keyword>
<evidence type="ECO:0000313" key="12">
    <source>
        <dbReference type="EMBL" id="KIL71339.1"/>
    </source>
</evidence>
<dbReference type="PROSITE" id="PS50157">
    <property type="entry name" value="ZINC_FINGER_C2H2_2"/>
    <property type="match status" value="2"/>
</dbReference>
<dbReference type="HOGENOM" id="CLU_040448_1_0_1"/>